<sequence length="86" mass="9999">MDWEKYGWVKSSNYRQKLLLELDDFPQTPTDLRDKTEFHRSHISSVLQDLADEDLVECLNPDAKKGRVYGLTDEGEQIVEALRQSS</sequence>
<dbReference type="AlphaFoldDB" id="A0A0M9ANA0"/>
<reference evidence="1 2" key="1">
    <citation type="submission" date="2015-08" db="EMBL/GenBank/DDBJ databases">
        <title>Genomes of Isolates from Cabo Rojo, PR.</title>
        <authorList>
            <person name="Sanchez-Nieves R.L."/>
            <person name="Montalvo-Rodriguez R."/>
        </authorList>
    </citation>
    <scope>NUCLEOTIDE SEQUENCE [LARGE SCALE GENOMIC DNA]</scope>
    <source>
        <strain evidence="1 2">5</strain>
    </source>
</reference>
<dbReference type="InterPro" id="IPR036388">
    <property type="entry name" value="WH-like_DNA-bd_sf"/>
</dbReference>
<dbReference type="InterPro" id="IPR036390">
    <property type="entry name" value="WH_DNA-bd_sf"/>
</dbReference>
<organism evidence="1 2">
    <name type="scientific">Halorubrum tropicale</name>
    <dbReference type="NCBI Taxonomy" id="1765655"/>
    <lineage>
        <taxon>Archaea</taxon>
        <taxon>Methanobacteriati</taxon>
        <taxon>Methanobacteriota</taxon>
        <taxon>Stenosarchaea group</taxon>
        <taxon>Halobacteria</taxon>
        <taxon>Halobacteriales</taxon>
        <taxon>Haloferacaceae</taxon>
        <taxon>Halorubrum</taxon>
    </lineage>
</organism>
<dbReference type="STRING" id="1765655.AMR74_15160"/>
<dbReference type="PATRIC" id="fig|1705389.3.peg.2254"/>
<evidence type="ECO:0000313" key="2">
    <source>
        <dbReference type="Proteomes" id="UP000037747"/>
    </source>
</evidence>
<gene>
    <name evidence="1" type="ORF">AMR74_15160</name>
</gene>
<dbReference type="EMBL" id="LIST01000007">
    <property type="protein sequence ID" value="KOX95509.1"/>
    <property type="molecule type" value="Genomic_DNA"/>
</dbReference>
<dbReference type="SUPFAM" id="SSF46785">
    <property type="entry name" value="Winged helix' DNA-binding domain"/>
    <property type="match status" value="1"/>
</dbReference>
<comment type="caution">
    <text evidence="1">The sequence shown here is derived from an EMBL/GenBank/DDBJ whole genome shotgun (WGS) entry which is preliminary data.</text>
</comment>
<protein>
    <submittedName>
        <fullName evidence="1">Transcriptional regulator</fullName>
    </submittedName>
</protein>
<name>A0A0M9ANA0_9EURY</name>
<dbReference type="Gene3D" id="1.10.10.10">
    <property type="entry name" value="Winged helix-like DNA-binding domain superfamily/Winged helix DNA-binding domain"/>
    <property type="match status" value="1"/>
</dbReference>
<dbReference type="Proteomes" id="UP000037747">
    <property type="component" value="Unassembled WGS sequence"/>
</dbReference>
<evidence type="ECO:0000313" key="1">
    <source>
        <dbReference type="EMBL" id="KOX95509.1"/>
    </source>
</evidence>
<proteinExistence type="predicted"/>
<keyword evidence="2" id="KW-1185">Reference proteome</keyword>
<accession>A0A0M9ANA0</accession>